<feature type="compositionally biased region" description="Polar residues" evidence="1">
    <location>
        <begin position="457"/>
        <end position="468"/>
    </location>
</feature>
<feature type="region of interest" description="Disordered" evidence="1">
    <location>
        <begin position="107"/>
        <end position="127"/>
    </location>
</feature>
<keyword evidence="3" id="KW-1185">Reference proteome</keyword>
<protein>
    <submittedName>
        <fullName evidence="2">Uncharacterized protein</fullName>
    </submittedName>
</protein>
<proteinExistence type="predicted"/>
<feature type="compositionally biased region" description="Low complexity" evidence="1">
    <location>
        <begin position="8"/>
        <end position="30"/>
    </location>
</feature>
<evidence type="ECO:0000256" key="1">
    <source>
        <dbReference type="SAM" id="MobiDB-lite"/>
    </source>
</evidence>
<organism evidence="2 3">
    <name type="scientific">Suillus plorans</name>
    <dbReference type="NCBI Taxonomy" id="116603"/>
    <lineage>
        <taxon>Eukaryota</taxon>
        <taxon>Fungi</taxon>
        <taxon>Dikarya</taxon>
        <taxon>Basidiomycota</taxon>
        <taxon>Agaricomycotina</taxon>
        <taxon>Agaricomycetes</taxon>
        <taxon>Agaricomycetidae</taxon>
        <taxon>Boletales</taxon>
        <taxon>Suillineae</taxon>
        <taxon>Suillaceae</taxon>
        <taxon>Suillus</taxon>
    </lineage>
</organism>
<feature type="region of interest" description="Disordered" evidence="1">
    <location>
        <begin position="1"/>
        <end position="70"/>
    </location>
</feature>
<dbReference type="AlphaFoldDB" id="A0A9P7DUL9"/>
<feature type="region of interest" description="Disordered" evidence="1">
    <location>
        <begin position="359"/>
        <end position="522"/>
    </location>
</feature>
<feature type="compositionally biased region" description="Pro residues" evidence="1">
    <location>
        <begin position="432"/>
        <end position="452"/>
    </location>
</feature>
<dbReference type="Pfam" id="PF20414">
    <property type="entry name" value="DUF6698"/>
    <property type="match status" value="1"/>
</dbReference>
<gene>
    <name evidence="2" type="ORF">HD556DRAFT_1303620</name>
</gene>
<dbReference type="RefSeq" id="XP_041165896.1">
    <property type="nucleotide sequence ID" value="XM_041299614.1"/>
</dbReference>
<sequence>MAPKKCSRSISISSQSSISSSSESSSLSSSEDSRPPPPRKQVKKRVRSSTDKEASKSKKSNRSKASKEDPHEEYLVAAHGIAHCVDLFCKVDKLIKTGCLLQQEEAVEKGELDESEAEKETRKRRLSTMSLKTPPSIRSLINDRTKARELTKVTQKMNTVISATRSDDAARLKSQIGHYVAPIPSDGGLRPAIYNGNPSRSHLEFNRDPAEGQKKLASGGIRMTANDFPAFLWSRNPPGCDYDDDAMTEGLLQGYLIEHVMRHIFTGPSTALGQDSRATRTCNAMLHDVTTVEAEHIAYACVQAHFGISAQNKWSDIDGNFKYPEFYHNIIDFIRDCGDTDWVGELKKWWNMSLFKNEAGQEGGSEARPSADEYGRSSSGSVDSLARMRAQVAACSTTTKSSAAPAVPDRPLPARPVTPPPSSPALTHAESPPAPLPPAPAPAPTAPAPTAPAPAHSSPSNFASTSRKSPALSELTDNEDALDDISNGKSKCPPAKTHSKGKGKNRRIEDSGDKEAQRPAKRLVFTQFPRFHAFTRSSWTRTSDSHSHRLPDACFLGTYTTLTRVFVHYTYIRPSHPTISPDPHPTPTKANQASATCLSGMLQPSNLIVPRHPEYARPATFGHVFLLKMGNTVALWMQKGGNGE</sequence>
<dbReference type="InterPro" id="IPR046521">
    <property type="entry name" value="DUF6698"/>
</dbReference>
<feature type="compositionally biased region" description="Pro residues" evidence="1">
    <location>
        <begin position="408"/>
        <end position="423"/>
    </location>
</feature>
<accession>A0A9P7DUL9</accession>
<dbReference type="EMBL" id="JABBWE010000004">
    <property type="protein sequence ID" value="KAG1803550.1"/>
    <property type="molecule type" value="Genomic_DNA"/>
</dbReference>
<feature type="compositionally biased region" description="Low complexity" evidence="1">
    <location>
        <begin position="393"/>
        <end position="406"/>
    </location>
</feature>
<feature type="compositionally biased region" description="Basic and acidic residues" evidence="1">
    <location>
        <begin position="506"/>
        <end position="518"/>
    </location>
</feature>
<dbReference type="GeneID" id="64593378"/>
<name>A0A9P7DUL9_9AGAM</name>
<evidence type="ECO:0000313" key="3">
    <source>
        <dbReference type="Proteomes" id="UP000719766"/>
    </source>
</evidence>
<comment type="caution">
    <text evidence="2">The sequence shown here is derived from an EMBL/GenBank/DDBJ whole genome shotgun (WGS) entry which is preliminary data.</text>
</comment>
<dbReference type="OrthoDB" id="3220614at2759"/>
<dbReference type="Proteomes" id="UP000719766">
    <property type="component" value="Unassembled WGS sequence"/>
</dbReference>
<evidence type="ECO:0000313" key="2">
    <source>
        <dbReference type="EMBL" id="KAG1803550.1"/>
    </source>
</evidence>
<reference evidence="2" key="1">
    <citation type="journal article" date="2020" name="New Phytol.">
        <title>Comparative genomics reveals dynamic genome evolution in host specialist ectomycorrhizal fungi.</title>
        <authorList>
            <person name="Lofgren L.A."/>
            <person name="Nguyen N.H."/>
            <person name="Vilgalys R."/>
            <person name="Ruytinx J."/>
            <person name="Liao H.L."/>
            <person name="Branco S."/>
            <person name="Kuo A."/>
            <person name="LaButti K."/>
            <person name="Lipzen A."/>
            <person name="Andreopoulos W."/>
            <person name="Pangilinan J."/>
            <person name="Riley R."/>
            <person name="Hundley H."/>
            <person name="Na H."/>
            <person name="Barry K."/>
            <person name="Grigoriev I.V."/>
            <person name="Stajich J.E."/>
            <person name="Kennedy P.G."/>
        </authorList>
    </citation>
    <scope>NUCLEOTIDE SEQUENCE</scope>
    <source>
        <strain evidence="2">S12</strain>
    </source>
</reference>